<comment type="caution">
    <text evidence="1">The sequence shown here is derived from an EMBL/GenBank/DDBJ whole genome shotgun (WGS) entry which is preliminary data.</text>
</comment>
<gene>
    <name evidence="1" type="ORF">PVX_059190</name>
</gene>
<reference evidence="1 2" key="1">
    <citation type="journal article" date="2008" name="Nature">
        <title>Comparative genomics of the neglected human malaria parasite Plasmodium vivax.</title>
        <authorList>
            <person name="Carlton J.M."/>
            <person name="Adams J.H."/>
            <person name="Silva J.C."/>
            <person name="Bidwell S.L."/>
            <person name="Lorenzi H."/>
            <person name="Caler E."/>
            <person name="Crabtree J."/>
            <person name="Angiuoli S.V."/>
            <person name="Merino E.F."/>
            <person name="Amedeo P."/>
            <person name="Cheng Q."/>
            <person name="Coulson R.M."/>
            <person name="Crabb B.S."/>
            <person name="Del Portillo H.A."/>
            <person name="Essien K."/>
            <person name="Feldblyum T.V."/>
            <person name="Fernandez-Becerra C."/>
            <person name="Gilson P.R."/>
            <person name="Gueye A.H."/>
            <person name="Guo X."/>
            <person name="Kang'a S."/>
            <person name="Kooij T.W."/>
            <person name="Korsinczky M."/>
            <person name="Meyer E.V."/>
            <person name="Nene V."/>
            <person name="Paulsen I."/>
            <person name="White O."/>
            <person name="Ralph S.A."/>
            <person name="Ren Q."/>
            <person name="Sargeant T.J."/>
            <person name="Salzberg S.L."/>
            <person name="Stoeckert C.J."/>
            <person name="Sullivan S.A."/>
            <person name="Yamamoto M.M."/>
            <person name="Hoffman S.L."/>
            <person name="Wortman J.R."/>
            <person name="Gardner M.J."/>
            <person name="Galinski M.R."/>
            <person name="Barnwell J.W."/>
            <person name="Fraser-Liggett C.M."/>
        </authorList>
    </citation>
    <scope>NUCLEOTIDE SEQUENCE [LARGE SCALE GENOMIC DNA]</scope>
    <source>
        <strain evidence="1 2">Salvador I</strain>
    </source>
</reference>
<sequence>MPDGVKLGDILDKTDIKKEDKDTYGSAFSELLRHINNSGVFYKYNKEGCWYISYILHKEVERFLRQDYNLDVYKLLQEFILKYNKHNSQRSDRCMNDFVYIDSDTFKIMNALYTLYDEYTKIKPYYKRSIPYNCENFSKFIHSYNSFLNNHVSGTDFFNNILKHFDTEVRDAISKYSIIECKQYPYHANNLNLYTPPKPKDPIPPVQLEQRQTANVLTTTELQNSHHDVAHEQDTQAGEVLRVEAENQIQVAKGERGIAHNQQITRDYAISPEPGRVFKPGEAHNPEISRGHGMTHDNRRTYNRGREEEVWRTGLSTYSQDTATLDSSSQLELSDVSTFSPKLDGKTEDDGVFANVRSTITNVLGSVDPVPVVGVSGGMGALFLLFRYTPFGTFFRGGRGRVHRIPRSFNGPFLGEFQGYQDYYGGNIGYGQMNPLAE</sequence>
<dbReference type="PhylomeDB" id="A5KDF2"/>
<dbReference type="Proteomes" id="UP000008333">
    <property type="component" value="Unassembled WGS sequence"/>
</dbReference>
<name>A5KDF2_PLAVS</name>
<dbReference type="EMBL" id="AAKM01000593">
    <property type="protein sequence ID" value="EDL42617.1"/>
    <property type="molecule type" value="Genomic_DNA"/>
</dbReference>
<proteinExistence type="predicted"/>
<dbReference type="GeneID" id="5471628"/>
<accession>A5KDF2</accession>
<dbReference type="KEGG" id="pvx:PVX_059190"/>
<organism evidence="1 2">
    <name type="scientific">Plasmodium vivax (strain Salvador I)</name>
    <dbReference type="NCBI Taxonomy" id="126793"/>
    <lineage>
        <taxon>Eukaryota</taxon>
        <taxon>Sar</taxon>
        <taxon>Alveolata</taxon>
        <taxon>Apicomplexa</taxon>
        <taxon>Aconoidasida</taxon>
        <taxon>Haemosporida</taxon>
        <taxon>Plasmodiidae</taxon>
        <taxon>Plasmodium</taxon>
        <taxon>Plasmodium (Plasmodium)</taxon>
    </lineage>
</organism>
<keyword evidence="2" id="KW-1185">Reference proteome</keyword>
<dbReference type="AlphaFoldDB" id="A5KDF2"/>
<evidence type="ECO:0000313" key="1">
    <source>
        <dbReference type="EMBL" id="EDL42617.1"/>
    </source>
</evidence>
<dbReference type="RefSeq" id="XP_001612410.1">
    <property type="nucleotide sequence ID" value="XM_001612360.1"/>
</dbReference>
<protein>
    <submittedName>
        <fullName evidence="1">Variable surface protein Vir6, putative</fullName>
    </submittedName>
</protein>
<dbReference type="InParanoid" id="A5KDF2"/>
<dbReference type="VEuPathDB" id="PlasmoDB:PVX_059190"/>
<evidence type="ECO:0000313" key="2">
    <source>
        <dbReference type="Proteomes" id="UP000008333"/>
    </source>
</evidence>